<name>A0A5N6KZZ8_9ROSI</name>
<evidence type="ECO:0000256" key="4">
    <source>
        <dbReference type="ARBA" id="ARBA00022598"/>
    </source>
</evidence>
<comment type="pathway">
    <text evidence="1">Purine metabolism; IMP biosynthesis via de novo pathway; 5-amino-1-(5-phospho-D-ribosyl)imidazole-4-carboxamide from 5-amino-1-(5-phospho-D-ribosyl)imidazole-4-carboxylate: step 1/2.</text>
</comment>
<keyword evidence="5" id="KW-0547">Nucleotide-binding</keyword>
<evidence type="ECO:0000313" key="11">
    <source>
        <dbReference type="Proteomes" id="UP000327013"/>
    </source>
</evidence>
<evidence type="ECO:0000256" key="5">
    <source>
        <dbReference type="ARBA" id="ARBA00022741"/>
    </source>
</evidence>
<keyword evidence="7" id="KW-0067">ATP-binding</keyword>
<dbReference type="PANTHER" id="PTHR43700:SF1">
    <property type="entry name" value="PHOSPHORIBOSYLAMINOIMIDAZOLE-SUCCINOCARBOXAMIDE SYNTHASE"/>
    <property type="match status" value="1"/>
</dbReference>
<evidence type="ECO:0000256" key="1">
    <source>
        <dbReference type="ARBA" id="ARBA00004672"/>
    </source>
</evidence>
<evidence type="ECO:0000256" key="3">
    <source>
        <dbReference type="ARBA" id="ARBA00012217"/>
    </source>
</evidence>
<dbReference type="GO" id="GO:0006189">
    <property type="term" value="P:'de novo' IMP biosynthetic process"/>
    <property type="evidence" value="ECO:0007669"/>
    <property type="project" value="UniProtKB-UniPathway"/>
</dbReference>
<keyword evidence="11" id="KW-1185">Reference proteome</keyword>
<dbReference type="GO" id="GO:0005737">
    <property type="term" value="C:cytoplasm"/>
    <property type="evidence" value="ECO:0007669"/>
    <property type="project" value="TreeGrafter"/>
</dbReference>
<gene>
    <name evidence="10" type="ORF">FH972_024236</name>
</gene>
<evidence type="ECO:0000259" key="9">
    <source>
        <dbReference type="Pfam" id="PF01259"/>
    </source>
</evidence>
<organism evidence="10 11">
    <name type="scientific">Carpinus fangiana</name>
    <dbReference type="NCBI Taxonomy" id="176857"/>
    <lineage>
        <taxon>Eukaryota</taxon>
        <taxon>Viridiplantae</taxon>
        <taxon>Streptophyta</taxon>
        <taxon>Embryophyta</taxon>
        <taxon>Tracheophyta</taxon>
        <taxon>Spermatophyta</taxon>
        <taxon>Magnoliopsida</taxon>
        <taxon>eudicotyledons</taxon>
        <taxon>Gunneridae</taxon>
        <taxon>Pentapetalae</taxon>
        <taxon>rosids</taxon>
        <taxon>fabids</taxon>
        <taxon>Fagales</taxon>
        <taxon>Betulaceae</taxon>
        <taxon>Carpinus</taxon>
    </lineage>
</organism>
<comment type="similarity">
    <text evidence="2">Belongs to the SAICAR synthetase family.</text>
</comment>
<keyword evidence="4" id="KW-0436">Ligase</keyword>
<reference evidence="10 11" key="1">
    <citation type="submission" date="2019-06" db="EMBL/GenBank/DDBJ databases">
        <title>A chromosomal-level reference genome of Carpinus fangiana (Coryloideae, Betulaceae).</title>
        <authorList>
            <person name="Yang X."/>
            <person name="Wang Z."/>
            <person name="Zhang L."/>
            <person name="Hao G."/>
            <person name="Liu J."/>
            <person name="Yang Y."/>
        </authorList>
    </citation>
    <scope>NUCLEOTIDE SEQUENCE [LARGE SCALE GENOMIC DNA]</scope>
    <source>
        <strain evidence="10">Cfa_2016G</strain>
        <tissue evidence="10">Leaf</tissue>
    </source>
</reference>
<dbReference type="GO" id="GO:0005524">
    <property type="term" value="F:ATP binding"/>
    <property type="evidence" value="ECO:0007669"/>
    <property type="project" value="UniProtKB-KW"/>
</dbReference>
<dbReference type="Gene3D" id="3.30.470.20">
    <property type="entry name" value="ATP-grasp fold, B domain"/>
    <property type="match status" value="1"/>
</dbReference>
<dbReference type="PROSITE" id="PS01058">
    <property type="entry name" value="SAICAR_SYNTHETASE_2"/>
    <property type="match status" value="1"/>
</dbReference>
<dbReference type="EMBL" id="VIBQ01000016">
    <property type="protein sequence ID" value="KAB8356659.1"/>
    <property type="molecule type" value="Genomic_DNA"/>
</dbReference>
<dbReference type="FunFam" id="3.30.470.20:FF:000015">
    <property type="entry name" value="Phosphoribosylaminoimidazole-succinocarboxamide synthase"/>
    <property type="match status" value="1"/>
</dbReference>
<dbReference type="UniPathway" id="UPA00074">
    <property type="reaction ID" value="UER00131"/>
</dbReference>
<comment type="caution">
    <text evidence="10">The sequence shown here is derived from an EMBL/GenBank/DDBJ whole genome shotgun (WGS) entry which is preliminary data.</text>
</comment>
<evidence type="ECO:0000256" key="6">
    <source>
        <dbReference type="ARBA" id="ARBA00022755"/>
    </source>
</evidence>
<dbReference type="EC" id="6.3.2.6" evidence="3"/>
<evidence type="ECO:0000313" key="10">
    <source>
        <dbReference type="EMBL" id="KAB8356659.1"/>
    </source>
</evidence>
<protein>
    <recommendedName>
        <fullName evidence="3">phosphoribosylaminoimidazolesuccinocarboxamide synthase</fullName>
        <ecNumber evidence="3">6.3.2.6</ecNumber>
    </recommendedName>
    <alternativeName>
        <fullName evidence="8">SAICAR synthetase</fullName>
    </alternativeName>
</protein>
<dbReference type="Pfam" id="PF01259">
    <property type="entry name" value="SAICAR_synt"/>
    <property type="match status" value="1"/>
</dbReference>
<evidence type="ECO:0000256" key="7">
    <source>
        <dbReference type="ARBA" id="ARBA00022840"/>
    </source>
</evidence>
<evidence type="ECO:0000256" key="8">
    <source>
        <dbReference type="ARBA" id="ARBA00030409"/>
    </source>
</evidence>
<dbReference type="Proteomes" id="UP000327013">
    <property type="component" value="Unassembled WGS sequence"/>
</dbReference>
<dbReference type="InterPro" id="IPR001636">
    <property type="entry name" value="SAICAR_synth"/>
</dbReference>
<dbReference type="NCBIfam" id="TIGR00081">
    <property type="entry name" value="purC"/>
    <property type="match status" value="1"/>
</dbReference>
<dbReference type="OrthoDB" id="9991235at2759"/>
<dbReference type="GO" id="GO:0004639">
    <property type="term" value="F:phosphoribosylaminoimidazolesuccinocarboxamide synthase activity"/>
    <property type="evidence" value="ECO:0007669"/>
    <property type="project" value="UniProtKB-EC"/>
</dbReference>
<accession>A0A5N6KZZ8</accession>
<keyword evidence="6" id="KW-0658">Purine biosynthesis</keyword>
<dbReference type="PROSITE" id="PS01057">
    <property type="entry name" value="SAICAR_SYNTHETASE_1"/>
    <property type="match status" value="1"/>
</dbReference>
<feature type="domain" description="SAICAR synthetase/ADE2 N-terminal" evidence="9">
    <location>
        <begin position="1"/>
        <end position="213"/>
    </location>
</feature>
<dbReference type="InterPro" id="IPR028923">
    <property type="entry name" value="SAICAR_synt/ADE2_N"/>
</dbReference>
<dbReference type="AlphaFoldDB" id="A0A5N6KZZ8"/>
<dbReference type="NCBIfam" id="NF010568">
    <property type="entry name" value="PRK13961.1"/>
    <property type="match status" value="1"/>
</dbReference>
<dbReference type="SUPFAM" id="SSF56104">
    <property type="entry name" value="SAICAR synthase-like"/>
    <property type="match status" value="1"/>
</dbReference>
<proteinExistence type="inferred from homology"/>
<sequence>MSAHWFSVLQQEIPELRTHLLTLDLPPKLNTPEFAPLYKNRVMQVKKLKILPVESIVRGYITGSAWSSYTKTGLVNDLKMPADLQESQKLEQPLWTPSTKAELGEKDENISPKEASKLIGADYAKKIEVLSLQIYARARDYAAARGIIIADTKFEFGVDEDGEVVLADEVLTPDSSRFWDAKKYQVGRPQDSLDKQYLRDWLTSTGQKGKEGVAMTLEVAERTKKGYQEAFERLVEKPWESFI</sequence>
<dbReference type="PANTHER" id="PTHR43700">
    <property type="entry name" value="PHOSPHORIBOSYLAMINOIMIDAZOLE-SUCCINOCARBOXAMIDE SYNTHASE"/>
    <property type="match status" value="1"/>
</dbReference>
<evidence type="ECO:0000256" key="2">
    <source>
        <dbReference type="ARBA" id="ARBA00010190"/>
    </source>
</evidence>
<dbReference type="InterPro" id="IPR018236">
    <property type="entry name" value="SAICAR_synthetase_CS"/>
</dbReference>
<dbReference type="CDD" id="cd01414">
    <property type="entry name" value="SAICAR_synt_Sc"/>
    <property type="match status" value="1"/>
</dbReference>